<dbReference type="GO" id="GO:0016787">
    <property type="term" value="F:hydrolase activity"/>
    <property type="evidence" value="ECO:0007669"/>
    <property type="project" value="UniProtKB-KW"/>
</dbReference>
<feature type="domain" description="BD-FAE-like" evidence="2">
    <location>
        <begin position="15"/>
        <end position="158"/>
    </location>
</feature>
<accession>A0A7D4PU13</accession>
<gene>
    <name evidence="3" type="ORF">HQM25_05760</name>
</gene>
<dbReference type="InterPro" id="IPR050300">
    <property type="entry name" value="GDXG_lipolytic_enzyme"/>
</dbReference>
<dbReference type="InterPro" id="IPR049492">
    <property type="entry name" value="BD-FAE-like_dom"/>
</dbReference>
<evidence type="ECO:0000313" key="3">
    <source>
        <dbReference type="EMBL" id="QKJ18934.1"/>
    </source>
</evidence>
<reference evidence="3 4" key="1">
    <citation type="submission" date="2020-05" db="EMBL/GenBank/DDBJ databases">
        <title>Strain PA2F3 complete genome.</title>
        <authorList>
            <person name="Kim Y.-S."/>
            <person name="Kim S.-J."/>
            <person name="Jung H.-k."/>
            <person name="Kim S.-E."/>
            <person name="Kim K.-H."/>
        </authorList>
    </citation>
    <scope>NUCLEOTIDE SEQUENCE [LARGE SCALE GENOMIC DNA]</scope>
    <source>
        <strain evidence="3 4">PA2F3</strain>
    </source>
</reference>
<organism evidence="3 4">
    <name type="scientific">Microbacterium hominis</name>
    <dbReference type="NCBI Taxonomy" id="162426"/>
    <lineage>
        <taxon>Bacteria</taxon>
        <taxon>Bacillati</taxon>
        <taxon>Actinomycetota</taxon>
        <taxon>Actinomycetes</taxon>
        <taxon>Micrococcales</taxon>
        <taxon>Microbacteriaceae</taxon>
        <taxon>Microbacterium</taxon>
    </lineage>
</organism>
<dbReference type="EMBL" id="CP054038">
    <property type="protein sequence ID" value="QKJ18934.1"/>
    <property type="molecule type" value="Genomic_DNA"/>
</dbReference>
<evidence type="ECO:0000256" key="1">
    <source>
        <dbReference type="ARBA" id="ARBA00022801"/>
    </source>
</evidence>
<keyword evidence="1 3" id="KW-0378">Hydrolase</keyword>
<dbReference type="PANTHER" id="PTHR48081:SF6">
    <property type="entry name" value="PEPTIDASE S9 PROLYL OLIGOPEPTIDASE CATALYTIC DOMAIN-CONTAINING PROTEIN"/>
    <property type="match status" value="1"/>
</dbReference>
<proteinExistence type="predicted"/>
<dbReference type="RefSeq" id="WP_172989375.1">
    <property type="nucleotide sequence ID" value="NZ_CP054038.1"/>
</dbReference>
<dbReference type="Proteomes" id="UP000502498">
    <property type="component" value="Chromosome"/>
</dbReference>
<dbReference type="AlphaFoldDB" id="A0A7D4PU13"/>
<evidence type="ECO:0000313" key="4">
    <source>
        <dbReference type="Proteomes" id="UP000502498"/>
    </source>
</evidence>
<dbReference type="Gene3D" id="3.40.50.1820">
    <property type="entry name" value="alpha/beta hydrolase"/>
    <property type="match status" value="1"/>
</dbReference>
<dbReference type="InterPro" id="IPR029058">
    <property type="entry name" value="AB_hydrolase_fold"/>
</dbReference>
<dbReference type="PANTHER" id="PTHR48081">
    <property type="entry name" value="AB HYDROLASE SUPERFAMILY PROTEIN C4A8.06C"/>
    <property type="match status" value="1"/>
</dbReference>
<sequence length="283" mass="30694">MNDLEYGTEYPNSHLDISYPADAPDGPLPTIVYSHGGGYFAGDKVLGDPLAIDSDVNFLFDRFLDDGYAFVNINYALVPEYQFPVPVYQLDQALAFLVDHADEYQLDMDNVIIMGSSAGAAMTAQYGAAISNPEYARSLDFTPSISKDSVRALVIDDAPIAIDDFGISVMGLVGNYIDGTTHPSEEDRTRYDPTDDVTAGYPPTFMLGSNYDGDGYAHDMALLSVALEENEVQHEFFYERYPDGGETNHGLLGGLISDDPIAVHAYDAMMSFLDSTAPAAPAS</sequence>
<protein>
    <submittedName>
        <fullName evidence="3">Alpha/beta hydrolase</fullName>
    </submittedName>
</protein>
<dbReference type="SUPFAM" id="SSF53474">
    <property type="entry name" value="alpha/beta-Hydrolases"/>
    <property type="match status" value="1"/>
</dbReference>
<name>A0A7D4PU13_9MICO</name>
<dbReference type="Pfam" id="PF20434">
    <property type="entry name" value="BD-FAE"/>
    <property type="match status" value="1"/>
</dbReference>
<evidence type="ECO:0000259" key="2">
    <source>
        <dbReference type="Pfam" id="PF20434"/>
    </source>
</evidence>